<organism evidence="2 3">
    <name type="scientific">Candidatus Methylacidithermus pantelleriae</name>
    <dbReference type="NCBI Taxonomy" id="2744239"/>
    <lineage>
        <taxon>Bacteria</taxon>
        <taxon>Pseudomonadati</taxon>
        <taxon>Verrucomicrobiota</taxon>
        <taxon>Methylacidiphilae</taxon>
        <taxon>Methylacidiphilales</taxon>
        <taxon>Methylacidiphilaceae</taxon>
        <taxon>Candidatus Methylacidithermus</taxon>
    </lineage>
</organism>
<proteinExistence type="predicted"/>
<comment type="caution">
    <text evidence="2">The sequence shown here is derived from an EMBL/GenBank/DDBJ whole genome shotgun (WGS) entry which is preliminary data.</text>
</comment>
<dbReference type="AlphaFoldDB" id="A0A8J2FSM9"/>
<evidence type="ECO:0000313" key="2">
    <source>
        <dbReference type="EMBL" id="CAF0697506.1"/>
    </source>
</evidence>
<evidence type="ECO:0000313" key="3">
    <source>
        <dbReference type="Proteomes" id="UP000663859"/>
    </source>
</evidence>
<reference evidence="2" key="1">
    <citation type="submission" date="2021-02" db="EMBL/GenBank/DDBJ databases">
        <authorList>
            <person name="Cremers G."/>
            <person name="Picone N."/>
        </authorList>
    </citation>
    <scope>NUCLEOTIDE SEQUENCE</scope>
    <source>
        <strain evidence="2">PQ17</strain>
    </source>
</reference>
<feature type="compositionally biased region" description="Basic residues" evidence="1">
    <location>
        <begin position="104"/>
        <end position="116"/>
    </location>
</feature>
<feature type="region of interest" description="Disordered" evidence="1">
    <location>
        <begin position="96"/>
        <end position="116"/>
    </location>
</feature>
<keyword evidence="3" id="KW-1185">Reference proteome</keyword>
<name>A0A8J2FSM9_9BACT</name>
<gene>
    <name evidence="2" type="ORF">MPNT_220023</name>
</gene>
<dbReference type="Proteomes" id="UP000663859">
    <property type="component" value="Unassembled WGS sequence"/>
</dbReference>
<accession>A0A8J2FSM9</accession>
<protein>
    <submittedName>
        <fullName evidence="2">Uncharacterized protein</fullName>
    </submittedName>
</protein>
<evidence type="ECO:0000256" key="1">
    <source>
        <dbReference type="SAM" id="MobiDB-lite"/>
    </source>
</evidence>
<dbReference type="EMBL" id="CAJNOB010000015">
    <property type="protein sequence ID" value="CAF0697506.1"/>
    <property type="molecule type" value="Genomic_DNA"/>
</dbReference>
<sequence>MTQQSYSLEDGKEVRFFKKTILAYPVGPRSSKKVQVRQAAQKQDKKGWSQRGPQVNLGTLGRRRSVRWRFMGLRPEGAVFCEERISKAALGKRPLLERGGKNVANKHNRKTKNPLA</sequence>